<keyword evidence="1" id="KW-0732">Signal</keyword>
<dbReference type="STRING" id="154538.A0A1M2W452"/>
<feature type="signal peptide" evidence="1">
    <location>
        <begin position="1"/>
        <end position="21"/>
    </location>
</feature>
<comment type="caution">
    <text evidence="3">The sequence shown here is derived from an EMBL/GenBank/DDBJ whole genome shotgun (WGS) entry which is preliminary data.</text>
</comment>
<dbReference type="EMBL" id="MNAD01000276">
    <property type="protein sequence ID" value="OJT14631.1"/>
    <property type="molecule type" value="Genomic_DNA"/>
</dbReference>
<sequence>MLAFALTLLAAAAAAVGPVMALGSTCSSPLGPGTAAPGDAFWMETIKHQGIAAFNPTPSSYQVFRNVKDFGAKGDGVTDDTAAINAAISAGARCGGGSCDSSTTTPAVVYFPKGTYKVTQPLIAYYYTQFIGDARNVPTLLADASFVGMAVIDADPYIPNGGGAQWYVNQNNFFRSVRNFVIDLRQMPASASATGIHWQVSQATSLMNIVFEMSTAAGNAHQGIWMENGSGGFLGDLVFNGGKFGMWVGNQQFTVRNVTMNNVDTAIFSIWNWGWTFQSVTINNCQVGFDLMTGGTTQDTQTVGAIAVIDATVSNTPIFVRSSAPSNGKLAGSLVLNNIRLTNVPTAVGVVGGATVLAGGTTTIDTWAQGNVFAGTGANAPARFAQAGAPSPDKPASLLDSAGRIFGKTHPQYEAFAVSQFVSVRDQGAKGDGTTDDTAALQAIFNQFSGCKIIFVDAGTYLVTSTLTIPAGTQLVGEAWSVIMGGGAAFADQNNPVPVVRVGNPGDEGVAEISDIVFATRGPAAGAIVVEWNVHSNTQGGAGMWDTHIRLGGAAGTNLLIDNCPAGSNNAACSAAFMALHLTPQSNAYLEGTWVWLADHDLDSGGSRQTTLFSGRGILSESQGPVWMIGTASEHHTLYQYRLANAANHYMGLIQTETPYYQPVPAAPAPFSVNSNFNDPTFPSGQTSAFAVSISNSQAITIFGASSSQALIHSFVLCLEADLDGTGAGLYSFFQNYGQACLTTNSCQSQLFDIDAASGVNVYSLSTVGVTWSLSVGGQGVVPASAGPNGLADTATVWTK</sequence>
<feature type="domain" description="Rhamnogalacturonase A/B/Epimerase-like pectate lyase" evidence="2">
    <location>
        <begin position="64"/>
        <end position="290"/>
    </location>
</feature>
<dbReference type="PANTHER" id="PTHR33928:SF2">
    <property type="entry name" value="PECTATE LYASE SUPERFAMILY PROTEIN DOMAIN-CONTAINING PROTEIN-RELATED"/>
    <property type="match status" value="1"/>
</dbReference>
<dbReference type="Pfam" id="PF12708">
    <property type="entry name" value="Pect-lyase_RHGA_epim"/>
    <property type="match status" value="2"/>
</dbReference>
<dbReference type="PANTHER" id="PTHR33928">
    <property type="entry name" value="POLYGALACTURONASE QRT3"/>
    <property type="match status" value="1"/>
</dbReference>
<keyword evidence="4" id="KW-1185">Reference proteome</keyword>
<accession>A0A1M2W452</accession>
<feature type="chain" id="PRO_5012792869" evidence="1">
    <location>
        <begin position="22"/>
        <end position="800"/>
    </location>
</feature>
<dbReference type="InterPro" id="IPR011050">
    <property type="entry name" value="Pectin_lyase_fold/virulence"/>
</dbReference>
<protein>
    <submittedName>
        <fullName evidence="3">Glucan 1,3-beta-glucosidase</fullName>
    </submittedName>
</protein>
<gene>
    <name evidence="3" type="ORF">TRAPUB_8877</name>
</gene>
<dbReference type="InterPro" id="IPR012334">
    <property type="entry name" value="Pectin_lyas_fold"/>
</dbReference>
<dbReference type="CDD" id="cd23668">
    <property type="entry name" value="GH55_beta13glucanase-like"/>
    <property type="match status" value="1"/>
</dbReference>
<name>A0A1M2W452_TRAPU</name>
<proteinExistence type="predicted"/>
<dbReference type="Gene3D" id="2.160.20.10">
    <property type="entry name" value="Single-stranded right-handed beta-helix, Pectin lyase-like"/>
    <property type="match status" value="3"/>
</dbReference>
<dbReference type="InterPro" id="IPR024535">
    <property type="entry name" value="RHGA/B-epi-like_pectate_lyase"/>
</dbReference>
<dbReference type="AlphaFoldDB" id="A0A1M2W452"/>
<dbReference type="FunFam" id="2.160.20.10:FF:000049">
    <property type="entry name" value="Putative exo-beta-1,3-glucanase"/>
    <property type="match status" value="1"/>
</dbReference>
<dbReference type="InterPro" id="IPR039279">
    <property type="entry name" value="QRT3-like"/>
</dbReference>
<evidence type="ECO:0000313" key="4">
    <source>
        <dbReference type="Proteomes" id="UP000184267"/>
    </source>
</evidence>
<dbReference type="OMA" id="QYANYAV"/>
<feature type="domain" description="Rhamnogalacturonase A/B/Epimerase-like pectate lyase" evidence="2">
    <location>
        <begin position="421"/>
        <end position="483"/>
    </location>
</feature>
<dbReference type="OrthoDB" id="1046782at2759"/>
<evidence type="ECO:0000259" key="2">
    <source>
        <dbReference type="Pfam" id="PF12708"/>
    </source>
</evidence>
<evidence type="ECO:0000313" key="3">
    <source>
        <dbReference type="EMBL" id="OJT14631.1"/>
    </source>
</evidence>
<dbReference type="Proteomes" id="UP000184267">
    <property type="component" value="Unassembled WGS sequence"/>
</dbReference>
<organism evidence="3 4">
    <name type="scientific">Trametes pubescens</name>
    <name type="common">White-rot fungus</name>
    <dbReference type="NCBI Taxonomy" id="154538"/>
    <lineage>
        <taxon>Eukaryota</taxon>
        <taxon>Fungi</taxon>
        <taxon>Dikarya</taxon>
        <taxon>Basidiomycota</taxon>
        <taxon>Agaricomycotina</taxon>
        <taxon>Agaricomycetes</taxon>
        <taxon>Polyporales</taxon>
        <taxon>Polyporaceae</taxon>
        <taxon>Trametes</taxon>
    </lineage>
</organism>
<dbReference type="SUPFAM" id="SSF51126">
    <property type="entry name" value="Pectin lyase-like"/>
    <property type="match status" value="2"/>
</dbReference>
<dbReference type="GO" id="GO:0004650">
    <property type="term" value="F:polygalacturonase activity"/>
    <property type="evidence" value="ECO:0007669"/>
    <property type="project" value="InterPro"/>
</dbReference>
<reference evidence="3 4" key="1">
    <citation type="submission" date="2016-10" db="EMBL/GenBank/DDBJ databases">
        <title>Genome sequence of the basidiomycete white-rot fungus Trametes pubescens.</title>
        <authorList>
            <person name="Makela M.R."/>
            <person name="Granchi Z."/>
            <person name="Peng M."/>
            <person name="De Vries R.P."/>
            <person name="Grigoriev I."/>
            <person name="Riley R."/>
            <person name="Hilden K."/>
        </authorList>
    </citation>
    <scope>NUCLEOTIDE SEQUENCE [LARGE SCALE GENOMIC DNA]</scope>
    <source>
        <strain evidence="3 4">FBCC735</strain>
    </source>
</reference>
<evidence type="ECO:0000256" key="1">
    <source>
        <dbReference type="SAM" id="SignalP"/>
    </source>
</evidence>